<dbReference type="Proteomes" id="UP001060215">
    <property type="component" value="Chromosome 10"/>
</dbReference>
<dbReference type="EMBL" id="CM045767">
    <property type="protein sequence ID" value="KAI7996998.1"/>
    <property type="molecule type" value="Genomic_DNA"/>
</dbReference>
<protein>
    <submittedName>
        <fullName evidence="1">Chloride channel protein CLC-f</fullName>
    </submittedName>
</protein>
<evidence type="ECO:0000313" key="2">
    <source>
        <dbReference type="Proteomes" id="UP001060215"/>
    </source>
</evidence>
<evidence type="ECO:0000313" key="1">
    <source>
        <dbReference type="EMBL" id="KAI7996998.1"/>
    </source>
</evidence>
<comment type="caution">
    <text evidence="1">The sequence shown here is derived from an EMBL/GenBank/DDBJ whole genome shotgun (WGS) entry which is preliminary data.</text>
</comment>
<gene>
    <name evidence="1" type="ORF">LOK49_LG10G02164</name>
</gene>
<sequence length="182" mass="19296">MDHSRTQSTPSKNLRKRGSSQPQPQTQQEPQFAYVHKAVWNSNAEVIGKCLARLYSLHGVDSKDLLIPFAVSLMDNPINQAILLQLLTDEAVISWLCIKKSQNSGGPSAPSHGSVMEAQLAAAKVVATALCKWSGLVGELCAPSLMIGAVVGVVFCGSIAELINSAILGNAAIAQQQAYALD</sequence>
<name>A0ACC0G904_9ERIC</name>
<organism evidence="1 2">
    <name type="scientific">Camellia lanceoleosa</name>
    <dbReference type="NCBI Taxonomy" id="1840588"/>
    <lineage>
        <taxon>Eukaryota</taxon>
        <taxon>Viridiplantae</taxon>
        <taxon>Streptophyta</taxon>
        <taxon>Embryophyta</taxon>
        <taxon>Tracheophyta</taxon>
        <taxon>Spermatophyta</taxon>
        <taxon>Magnoliopsida</taxon>
        <taxon>eudicotyledons</taxon>
        <taxon>Gunneridae</taxon>
        <taxon>Pentapetalae</taxon>
        <taxon>asterids</taxon>
        <taxon>Ericales</taxon>
        <taxon>Theaceae</taxon>
        <taxon>Camellia</taxon>
    </lineage>
</organism>
<reference evidence="1 2" key="1">
    <citation type="journal article" date="2022" name="Plant J.">
        <title>Chromosome-level genome of Camellia lanceoleosa provides a valuable resource for understanding genome evolution and self-incompatibility.</title>
        <authorList>
            <person name="Gong W."/>
            <person name="Xiao S."/>
            <person name="Wang L."/>
            <person name="Liao Z."/>
            <person name="Chang Y."/>
            <person name="Mo W."/>
            <person name="Hu G."/>
            <person name="Li W."/>
            <person name="Zhao G."/>
            <person name="Zhu H."/>
            <person name="Hu X."/>
            <person name="Ji K."/>
            <person name="Xiang X."/>
            <person name="Song Q."/>
            <person name="Yuan D."/>
            <person name="Jin S."/>
            <person name="Zhang L."/>
        </authorList>
    </citation>
    <scope>NUCLEOTIDE SEQUENCE [LARGE SCALE GENOMIC DNA]</scope>
    <source>
        <strain evidence="1">SQ_2022a</strain>
    </source>
</reference>
<accession>A0ACC0G904</accession>
<keyword evidence="2" id="KW-1185">Reference proteome</keyword>
<proteinExistence type="predicted"/>